<gene>
    <name evidence="4" type="ORF">ND2E_1128</name>
</gene>
<dbReference type="Gene3D" id="3.30.465.10">
    <property type="match status" value="1"/>
</dbReference>
<keyword evidence="1" id="KW-0285">Flavoprotein</keyword>
<evidence type="ECO:0000256" key="2">
    <source>
        <dbReference type="ARBA" id="ARBA00022827"/>
    </source>
</evidence>
<dbReference type="InterPro" id="IPR016170">
    <property type="entry name" value="Cytok_DH_C_sf"/>
</dbReference>
<evidence type="ECO:0000256" key="1">
    <source>
        <dbReference type="ARBA" id="ARBA00022630"/>
    </source>
</evidence>
<dbReference type="SUPFAM" id="SSF55103">
    <property type="entry name" value="FAD-linked oxidases, C-terminal domain"/>
    <property type="match status" value="1"/>
</dbReference>
<organism evidence="4 5">
    <name type="scientific">Colwellia psychrerythraea</name>
    <name type="common">Vibrio psychroerythus</name>
    <dbReference type="NCBI Taxonomy" id="28229"/>
    <lineage>
        <taxon>Bacteria</taxon>
        <taxon>Pseudomonadati</taxon>
        <taxon>Pseudomonadota</taxon>
        <taxon>Gammaproteobacteria</taxon>
        <taxon>Alteromonadales</taxon>
        <taxon>Colwelliaceae</taxon>
        <taxon>Colwellia</taxon>
    </lineage>
</organism>
<dbReference type="OrthoDB" id="9811557at2"/>
<sequence>MSHKLTSLIENVLATHSSLSFDPQQLSQFMLGTEGFTCFESKQRQVFAIITLTHSHEIKALLDLANHCATDEELAFSLYPISTGNNWGYGTSQPSGTAKNIILLDLGQLTEIKDFDNELGLVTIEPGVTQQQLCDYLQLHNHDYMVPVTGAGPDCSILANAIERGYGITPYTDHFSAVNSIQGYWANGTPYQSAVNELDGSDDKVVDKTFKWGLGPYLEGLFTQSNFGIVSQMTIRLAKKKADFTSFFIQMQDDALLEQAVPLIRQVLQDYEGIVGSINLMDQRRLLSMFAKNPKGNNSHQVMEDQDIEKLTKELQAPNWTIVGSIYGSVGVVKAVKKEINRIFKQLPCKRIYSNSLIIVVANKVIKYIPSLIINNVPPLSVAVEQLDSFNKGKEIMLGTPNKVALKLAYWRHPRAEEFNKNELSPGKDGCGLLWYAPLVTMKAKKMREFVNFVRETCPKYNIEPFITFTNLKHDCVDSTIPIVFDLSNPQAVADAHNCLKALVTEGLKKGFVPYRLNIDQQQWLLNKDTDFWQTVNQIKTSLDPHNILSQGRYNPH</sequence>
<dbReference type="PANTHER" id="PTHR11748">
    <property type="entry name" value="D-LACTATE DEHYDROGENASE"/>
    <property type="match status" value="1"/>
</dbReference>
<protein>
    <submittedName>
        <fullName evidence="4">4-cresol dehydrogenase (Hydroxylating)</fullName>
        <ecNumber evidence="4">1.17.9.1</ecNumber>
    </submittedName>
</protein>
<dbReference type="EMBL" id="JQED01000003">
    <property type="protein sequence ID" value="KGJ95346.1"/>
    <property type="molecule type" value="Genomic_DNA"/>
</dbReference>
<dbReference type="GO" id="GO:1903457">
    <property type="term" value="P:lactate catabolic process"/>
    <property type="evidence" value="ECO:0007669"/>
    <property type="project" value="TreeGrafter"/>
</dbReference>
<evidence type="ECO:0000313" key="4">
    <source>
        <dbReference type="EMBL" id="KGJ95346.1"/>
    </source>
</evidence>
<comment type="caution">
    <text evidence="4">The sequence shown here is derived from an EMBL/GenBank/DDBJ whole genome shotgun (WGS) entry which is preliminary data.</text>
</comment>
<dbReference type="Proteomes" id="UP000029843">
    <property type="component" value="Unassembled WGS sequence"/>
</dbReference>
<keyword evidence="2" id="KW-0274">FAD</keyword>
<dbReference type="InterPro" id="IPR016167">
    <property type="entry name" value="FAD-bd_PCMH_sub1"/>
</dbReference>
<dbReference type="GO" id="GO:0004458">
    <property type="term" value="F:D-lactate dehydrogenase (cytochrome) activity"/>
    <property type="evidence" value="ECO:0007669"/>
    <property type="project" value="TreeGrafter"/>
</dbReference>
<dbReference type="GO" id="GO:0071949">
    <property type="term" value="F:FAD binding"/>
    <property type="evidence" value="ECO:0007669"/>
    <property type="project" value="InterPro"/>
</dbReference>
<dbReference type="InterPro" id="IPR016166">
    <property type="entry name" value="FAD-bd_PCMH"/>
</dbReference>
<dbReference type="Pfam" id="PF01565">
    <property type="entry name" value="FAD_binding_4"/>
    <property type="match status" value="1"/>
</dbReference>
<evidence type="ECO:0000259" key="3">
    <source>
        <dbReference type="PROSITE" id="PS51387"/>
    </source>
</evidence>
<dbReference type="AlphaFoldDB" id="A0A099KXK9"/>
<dbReference type="EC" id="1.17.9.1" evidence="4"/>
<evidence type="ECO:0000313" key="5">
    <source>
        <dbReference type="Proteomes" id="UP000029843"/>
    </source>
</evidence>
<dbReference type="SUPFAM" id="SSF56176">
    <property type="entry name" value="FAD-binding/transporter-associated domain-like"/>
    <property type="match status" value="1"/>
</dbReference>
<name>A0A099KXK9_COLPS</name>
<dbReference type="Gene3D" id="3.40.462.10">
    <property type="entry name" value="FAD-linked oxidases, C-terminal domain"/>
    <property type="match status" value="1"/>
</dbReference>
<dbReference type="InterPro" id="IPR016169">
    <property type="entry name" value="FAD-bd_PCMH_sub2"/>
</dbReference>
<dbReference type="InterPro" id="IPR006094">
    <property type="entry name" value="Oxid_FAD_bind_N"/>
</dbReference>
<dbReference type="PANTHER" id="PTHR11748:SF114">
    <property type="entry name" value="ARYL-ALCOHOL OXIDASE VANILLYL-ALCOHOL OXIDASE (AFU_ORTHOLOGUE AFUA_3G09500)-RELATED"/>
    <property type="match status" value="1"/>
</dbReference>
<dbReference type="InterPro" id="IPR016164">
    <property type="entry name" value="FAD-linked_Oxase-like_C"/>
</dbReference>
<dbReference type="PROSITE" id="PS51387">
    <property type="entry name" value="FAD_PCMH"/>
    <property type="match status" value="1"/>
</dbReference>
<dbReference type="Gene3D" id="3.30.43.10">
    <property type="entry name" value="Uridine Diphospho-n-acetylenolpyruvylglucosamine Reductase, domain 2"/>
    <property type="match status" value="1"/>
</dbReference>
<dbReference type="RefSeq" id="WP_033091926.1">
    <property type="nucleotide sequence ID" value="NZ_JQED01000003.1"/>
</dbReference>
<dbReference type="InterPro" id="IPR036318">
    <property type="entry name" value="FAD-bd_PCMH-like_sf"/>
</dbReference>
<proteinExistence type="predicted"/>
<keyword evidence="4" id="KW-0560">Oxidoreductase</keyword>
<accession>A0A099KXK9</accession>
<dbReference type="PATRIC" id="fig|28229.4.peg.116"/>
<feature type="domain" description="FAD-binding PCMH-type" evidence="3">
    <location>
        <begin position="39"/>
        <end position="240"/>
    </location>
</feature>
<reference evidence="4 5" key="1">
    <citation type="submission" date="2014-08" db="EMBL/GenBank/DDBJ databases">
        <title>Genomic and Phenotypic Diversity of Colwellia psychrerythraea strains from Disparate Marine Basins.</title>
        <authorList>
            <person name="Techtmann S.M."/>
            <person name="Stelling S.C."/>
            <person name="Utturkar S.M."/>
            <person name="Alshibli N."/>
            <person name="Harris A."/>
            <person name="Brown S.D."/>
            <person name="Hazen T.C."/>
        </authorList>
    </citation>
    <scope>NUCLEOTIDE SEQUENCE [LARGE SCALE GENOMIC DNA]</scope>
    <source>
        <strain evidence="4 5">ND2E</strain>
    </source>
</reference>
<dbReference type="GO" id="GO:0018695">
    <property type="term" value="F:4-cresol dehydrogenase (hydroxylating) activity"/>
    <property type="evidence" value="ECO:0007669"/>
    <property type="project" value="UniProtKB-EC"/>
</dbReference>
<dbReference type="GO" id="GO:0008720">
    <property type="term" value="F:D-lactate dehydrogenase (NAD+) activity"/>
    <property type="evidence" value="ECO:0007669"/>
    <property type="project" value="TreeGrafter"/>
</dbReference>